<protein>
    <recommendedName>
        <fullName evidence="3">Apple domain-containing protein</fullName>
    </recommendedName>
</protein>
<evidence type="ECO:0000313" key="1">
    <source>
        <dbReference type="EMBL" id="THD27788.1"/>
    </source>
</evidence>
<proteinExistence type="predicted"/>
<organism evidence="1 2">
    <name type="scientific">Fasciola hepatica</name>
    <name type="common">Liver fluke</name>
    <dbReference type="NCBI Taxonomy" id="6192"/>
    <lineage>
        <taxon>Eukaryota</taxon>
        <taxon>Metazoa</taxon>
        <taxon>Spiralia</taxon>
        <taxon>Lophotrochozoa</taxon>
        <taxon>Platyhelminthes</taxon>
        <taxon>Trematoda</taxon>
        <taxon>Digenea</taxon>
        <taxon>Plagiorchiida</taxon>
        <taxon>Echinostomata</taxon>
        <taxon>Echinostomatoidea</taxon>
        <taxon>Fasciolidae</taxon>
        <taxon>Fasciola</taxon>
    </lineage>
</organism>
<accession>A0A4E0RX56</accession>
<dbReference type="SUPFAM" id="SSF57414">
    <property type="entry name" value="Hairpin loop containing domain-like"/>
    <property type="match status" value="1"/>
</dbReference>
<evidence type="ECO:0008006" key="3">
    <source>
        <dbReference type="Google" id="ProtNLM"/>
    </source>
</evidence>
<keyword evidence="2" id="KW-1185">Reference proteome</keyword>
<evidence type="ECO:0000313" key="2">
    <source>
        <dbReference type="Proteomes" id="UP000230066"/>
    </source>
</evidence>
<name>A0A4E0RX56_FASHE</name>
<dbReference type="AlphaFoldDB" id="A0A4E0RX56"/>
<comment type="caution">
    <text evidence="1">The sequence shown here is derived from an EMBL/GenBank/DDBJ whole genome shotgun (WGS) entry which is preliminary data.</text>
</comment>
<gene>
    <name evidence="1" type="ORF">D915_001483</name>
</gene>
<dbReference type="Proteomes" id="UP000230066">
    <property type="component" value="Unassembled WGS sequence"/>
</dbReference>
<reference evidence="1" key="1">
    <citation type="submission" date="2019-03" db="EMBL/GenBank/DDBJ databases">
        <title>Improved annotation for the trematode Fasciola hepatica.</title>
        <authorList>
            <person name="Choi Y.-J."/>
            <person name="Martin J."/>
            <person name="Mitreva M."/>
        </authorList>
    </citation>
    <scope>NUCLEOTIDE SEQUENCE [LARGE SCALE GENOMIC DNA]</scope>
</reference>
<dbReference type="EMBL" id="JXXN02000323">
    <property type="protein sequence ID" value="THD27788.1"/>
    <property type="molecule type" value="Genomic_DNA"/>
</dbReference>
<sequence length="202" mass="23954">MLGIMLGQCINEYLEKRNISSTVWINLHALHVHGTNTTQSIWKYGDTDQPRSMLEMKRNPIIPFRDDKGSHRLAILRRNNNLEQLELQSFEYSVICQIVDQQNSRENIHVERFRRAYLPADQNWLAMSAWQIGCFERQKGQTLIICAMRCQMNPKCRNFYFNEELQRCTHTHYVDSLLGKKWGSGKSTGWLKYERRSFIFFS</sequence>